<protein>
    <submittedName>
        <fullName evidence="3">26S proteasome non-ATPase regulatory subunit, putative</fullName>
    </submittedName>
</protein>
<accession>A2E0P1</accession>
<gene>
    <name evidence="3" type="ORF">TVAG_468020</name>
</gene>
<dbReference type="EMBL" id="DS113280">
    <property type="protein sequence ID" value="EAY13786.1"/>
    <property type="molecule type" value="Genomic_DNA"/>
</dbReference>
<dbReference type="RefSeq" id="XP_001326009.1">
    <property type="nucleotide sequence ID" value="XM_001325974.1"/>
</dbReference>
<dbReference type="KEGG" id="tva:4771771"/>
<dbReference type="AlphaFoldDB" id="A2E0P1"/>
<dbReference type="Pfam" id="PF18265">
    <property type="entry name" value="Nas2_N"/>
    <property type="match status" value="1"/>
</dbReference>
<name>A2E0P1_TRIV3</name>
<dbReference type="Proteomes" id="UP000001542">
    <property type="component" value="Unassembled WGS sequence"/>
</dbReference>
<dbReference type="InterPro" id="IPR036034">
    <property type="entry name" value="PDZ_sf"/>
</dbReference>
<dbReference type="OrthoDB" id="72325at2759"/>
<sequence length="184" mass="20414">MSLQQKSVKAASFARDIIDKQLEDIKAYLESTGVGYRGSLVDKDGFPLPNIDHFRIANERKRAARLLNDRKRIENLISELLVSVPTGDKPTLMMELEKQEPFCLISEVREGSPAEKAGLIDGDLLIKFGPATNMLDVKKNIVEGTAVDLVVYRVEEYSRELASCSLTPAKWEGDGLVGCHLIPL</sequence>
<dbReference type="Gene3D" id="2.30.42.10">
    <property type="match status" value="1"/>
</dbReference>
<dbReference type="VEuPathDB" id="TrichDB:TVAGG3_0073790"/>
<keyword evidence="1" id="KW-0143">Chaperone</keyword>
<evidence type="ECO:0000256" key="1">
    <source>
        <dbReference type="ARBA" id="ARBA00023186"/>
    </source>
</evidence>
<dbReference type="SMR" id="A2E0P1"/>
<dbReference type="InterPro" id="IPR035269">
    <property type="entry name" value="PSMD9"/>
</dbReference>
<dbReference type="GO" id="GO:0005737">
    <property type="term" value="C:cytoplasm"/>
    <property type="evidence" value="ECO:0000318"/>
    <property type="project" value="GO_Central"/>
</dbReference>
<evidence type="ECO:0000259" key="2">
    <source>
        <dbReference type="Pfam" id="PF18265"/>
    </source>
</evidence>
<dbReference type="OMA" id="NIDHFRI"/>
<organism evidence="3 4">
    <name type="scientific">Trichomonas vaginalis (strain ATCC PRA-98 / G3)</name>
    <dbReference type="NCBI Taxonomy" id="412133"/>
    <lineage>
        <taxon>Eukaryota</taxon>
        <taxon>Metamonada</taxon>
        <taxon>Parabasalia</taxon>
        <taxon>Trichomonadida</taxon>
        <taxon>Trichomonadidae</taxon>
        <taxon>Trichomonas</taxon>
    </lineage>
</organism>
<dbReference type="PANTHER" id="PTHR12651:SF1">
    <property type="entry name" value="26S PROTEASOME NON-ATPASE REGULATORY SUBUNIT 9"/>
    <property type="match status" value="1"/>
</dbReference>
<dbReference type="SUPFAM" id="SSF50156">
    <property type="entry name" value="PDZ domain-like"/>
    <property type="match status" value="1"/>
</dbReference>
<dbReference type="GO" id="GO:0070682">
    <property type="term" value="P:proteasome regulatory particle assembly"/>
    <property type="evidence" value="ECO:0000318"/>
    <property type="project" value="GO_Central"/>
</dbReference>
<keyword evidence="4" id="KW-1185">Reference proteome</keyword>
<dbReference type="GO" id="GO:0000502">
    <property type="term" value="C:proteasome complex"/>
    <property type="evidence" value="ECO:0007669"/>
    <property type="project" value="UniProtKB-KW"/>
</dbReference>
<keyword evidence="3" id="KW-0647">Proteasome</keyword>
<reference evidence="3" key="1">
    <citation type="submission" date="2006-10" db="EMBL/GenBank/DDBJ databases">
        <authorList>
            <person name="Amadeo P."/>
            <person name="Zhao Q."/>
            <person name="Wortman J."/>
            <person name="Fraser-Liggett C."/>
            <person name="Carlton J."/>
        </authorList>
    </citation>
    <scope>NUCLEOTIDE SEQUENCE</scope>
    <source>
        <strain evidence="3">G3</strain>
    </source>
</reference>
<evidence type="ECO:0000313" key="3">
    <source>
        <dbReference type="EMBL" id="EAY13786.1"/>
    </source>
</evidence>
<dbReference type="PANTHER" id="PTHR12651">
    <property type="entry name" value="26S PROTEASOME NON-ATPASE REGULATORY SUBUNIT 9"/>
    <property type="match status" value="1"/>
</dbReference>
<dbReference type="InterPro" id="IPR040815">
    <property type="entry name" value="Nas2_N"/>
</dbReference>
<feature type="domain" description="Nas2 N-terminal" evidence="2">
    <location>
        <begin position="15"/>
        <end position="81"/>
    </location>
</feature>
<dbReference type="FunFam" id="2.30.42.10:FF:000107">
    <property type="entry name" value="26S proteasome non-ATPase regulatory subunit 9"/>
    <property type="match status" value="1"/>
</dbReference>
<evidence type="ECO:0000313" key="4">
    <source>
        <dbReference type="Proteomes" id="UP000001542"/>
    </source>
</evidence>
<dbReference type="Gene3D" id="6.10.140.1710">
    <property type="match status" value="1"/>
</dbReference>
<reference evidence="3" key="2">
    <citation type="journal article" date="2007" name="Science">
        <title>Draft genome sequence of the sexually transmitted pathogen Trichomonas vaginalis.</title>
        <authorList>
            <person name="Carlton J.M."/>
            <person name="Hirt R.P."/>
            <person name="Silva J.C."/>
            <person name="Delcher A.L."/>
            <person name="Schatz M."/>
            <person name="Zhao Q."/>
            <person name="Wortman J.R."/>
            <person name="Bidwell S.L."/>
            <person name="Alsmark U.C.M."/>
            <person name="Besteiro S."/>
            <person name="Sicheritz-Ponten T."/>
            <person name="Noel C.J."/>
            <person name="Dacks J.B."/>
            <person name="Foster P.G."/>
            <person name="Simillion C."/>
            <person name="Van de Peer Y."/>
            <person name="Miranda-Saavedra D."/>
            <person name="Barton G.J."/>
            <person name="Westrop G.D."/>
            <person name="Mueller S."/>
            <person name="Dessi D."/>
            <person name="Fiori P.L."/>
            <person name="Ren Q."/>
            <person name="Paulsen I."/>
            <person name="Zhang H."/>
            <person name="Bastida-Corcuera F.D."/>
            <person name="Simoes-Barbosa A."/>
            <person name="Brown M.T."/>
            <person name="Hayes R.D."/>
            <person name="Mukherjee M."/>
            <person name="Okumura C.Y."/>
            <person name="Schneider R."/>
            <person name="Smith A.J."/>
            <person name="Vanacova S."/>
            <person name="Villalvazo M."/>
            <person name="Haas B.J."/>
            <person name="Pertea M."/>
            <person name="Feldblyum T.V."/>
            <person name="Utterback T.R."/>
            <person name="Shu C.L."/>
            <person name="Osoegawa K."/>
            <person name="de Jong P.J."/>
            <person name="Hrdy I."/>
            <person name="Horvathova L."/>
            <person name="Zubacova Z."/>
            <person name="Dolezal P."/>
            <person name="Malik S.B."/>
            <person name="Logsdon J.M. Jr."/>
            <person name="Henze K."/>
            <person name="Gupta A."/>
            <person name="Wang C.C."/>
            <person name="Dunne R.L."/>
            <person name="Upcroft J.A."/>
            <person name="Upcroft P."/>
            <person name="White O."/>
            <person name="Salzberg S.L."/>
            <person name="Tang P."/>
            <person name="Chiu C.-H."/>
            <person name="Lee Y.-S."/>
            <person name="Embley T.M."/>
            <person name="Coombs G.H."/>
            <person name="Mottram J.C."/>
            <person name="Tachezy J."/>
            <person name="Fraser-Liggett C.M."/>
            <person name="Johnson P.J."/>
        </authorList>
    </citation>
    <scope>NUCLEOTIDE SEQUENCE [LARGE SCALE GENOMIC DNA]</scope>
    <source>
        <strain evidence="3">G3</strain>
    </source>
</reference>
<dbReference type="FunCoup" id="A2E0P1">
    <property type="interactions" value="770"/>
</dbReference>
<dbReference type="STRING" id="5722.A2E0P1"/>
<dbReference type="InParanoid" id="A2E0P1"/>
<proteinExistence type="predicted"/>
<dbReference type="VEuPathDB" id="TrichDB:TVAG_468020"/>
<dbReference type="GO" id="GO:0005634">
    <property type="term" value="C:nucleus"/>
    <property type="evidence" value="ECO:0000318"/>
    <property type="project" value="GO_Central"/>
</dbReference>
<dbReference type="eggNOG" id="KOG3129">
    <property type="taxonomic scope" value="Eukaryota"/>
</dbReference>